<proteinExistence type="predicted"/>
<dbReference type="Proteomes" id="UP001149165">
    <property type="component" value="Unassembled WGS sequence"/>
</dbReference>
<accession>A0A9W9K999</accession>
<reference evidence="2" key="2">
    <citation type="journal article" date="2023" name="IMA Fungus">
        <title>Comparative genomic study of the Penicillium genus elucidates a diverse pangenome and 15 lateral gene transfer events.</title>
        <authorList>
            <person name="Petersen C."/>
            <person name="Sorensen T."/>
            <person name="Nielsen M.R."/>
            <person name="Sondergaard T.E."/>
            <person name="Sorensen J.L."/>
            <person name="Fitzpatrick D.A."/>
            <person name="Frisvad J.C."/>
            <person name="Nielsen K.L."/>
        </authorList>
    </citation>
    <scope>NUCLEOTIDE SEQUENCE</scope>
    <source>
        <strain evidence="2">IBT 30069</strain>
    </source>
</reference>
<feature type="region of interest" description="Disordered" evidence="1">
    <location>
        <begin position="157"/>
        <end position="177"/>
    </location>
</feature>
<dbReference type="AlphaFoldDB" id="A0A9W9K999"/>
<comment type="caution">
    <text evidence="2">The sequence shown here is derived from an EMBL/GenBank/DDBJ whole genome shotgun (WGS) entry which is preliminary data.</text>
</comment>
<organism evidence="2 3">
    <name type="scientific">Penicillium angulare</name>
    <dbReference type="NCBI Taxonomy" id="116970"/>
    <lineage>
        <taxon>Eukaryota</taxon>
        <taxon>Fungi</taxon>
        <taxon>Dikarya</taxon>
        <taxon>Ascomycota</taxon>
        <taxon>Pezizomycotina</taxon>
        <taxon>Eurotiomycetes</taxon>
        <taxon>Eurotiomycetidae</taxon>
        <taxon>Eurotiales</taxon>
        <taxon>Aspergillaceae</taxon>
        <taxon>Penicillium</taxon>
    </lineage>
</organism>
<dbReference type="OrthoDB" id="8062037at2759"/>
<keyword evidence="3" id="KW-1185">Reference proteome</keyword>
<name>A0A9W9K999_9EURO</name>
<gene>
    <name evidence="2" type="ORF">N7456_008474</name>
</gene>
<protein>
    <submittedName>
        <fullName evidence="2">Uncharacterized protein</fullName>
    </submittedName>
</protein>
<sequence>MLDAQRLLDTFMDLSTSEILALPPHIYAGRVIYAVIVLMKLHKAVSAPVNGLYEGISVEELRLEEYIERLSELSKPLGANDPYNSLSRAFLIMPQLKEWLRGHISQSKIEKIEHNVETKALLKDSADSAPASINRQESSQSLPLGVDVEAYTLPGSSNISDVPGSQSDNQFTQGEASENSAGILGRELVSDSWFWEFFNVDMLR</sequence>
<reference evidence="2" key="1">
    <citation type="submission" date="2022-11" db="EMBL/GenBank/DDBJ databases">
        <authorList>
            <person name="Petersen C."/>
        </authorList>
    </citation>
    <scope>NUCLEOTIDE SEQUENCE</scope>
    <source>
        <strain evidence="2">IBT 30069</strain>
    </source>
</reference>
<evidence type="ECO:0000256" key="1">
    <source>
        <dbReference type="SAM" id="MobiDB-lite"/>
    </source>
</evidence>
<dbReference type="EMBL" id="JAPQKH010000005">
    <property type="protein sequence ID" value="KAJ5097753.1"/>
    <property type="molecule type" value="Genomic_DNA"/>
</dbReference>
<evidence type="ECO:0000313" key="2">
    <source>
        <dbReference type="EMBL" id="KAJ5097753.1"/>
    </source>
</evidence>
<evidence type="ECO:0000313" key="3">
    <source>
        <dbReference type="Proteomes" id="UP001149165"/>
    </source>
</evidence>